<organism evidence="2 3">
    <name type="scientific">Mycolicibacterium hodleri</name>
    <dbReference type="NCBI Taxonomy" id="49897"/>
    <lineage>
        <taxon>Bacteria</taxon>
        <taxon>Bacillati</taxon>
        <taxon>Actinomycetota</taxon>
        <taxon>Actinomycetes</taxon>
        <taxon>Mycobacteriales</taxon>
        <taxon>Mycobacteriaceae</taxon>
        <taxon>Mycolicibacterium</taxon>
    </lineage>
</organism>
<evidence type="ECO:0000313" key="3">
    <source>
        <dbReference type="Proteomes" id="UP000320095"/>
    </source>
</evidence>
<keyword evidence="1" id="KW-0812">Transmembrane</keyword>
<evidence type="ECO:0000256" key="1">
    <source>
        <dbReference type="SAM" id="Phobius"/>
    </source>
</evidence>
<sequence>MCREPRECPGRVRTRLPQIVTLTHQCWLFVIGSACFATGTAPGFSSSAGAGAANVLCFFGSWFFTSAAWIQLVRSGPEGSAEWLSAAVQFGGTVLFNVSTGASVWAHAVLAERRLVWAPDATGSLAFLVSAAFGIVAVTASVGRWVPKSREWQAQWINMIGCIAFGASAVGAFVYKSGSTADEVLANLGTFLGALCFLAAALLVLPRAAGVRPRR</sequence>
<feature type="transmembrane region" description="Helical" evidence="1">
    <location>
        <begin position="51"/>
        <end position="72"/>
    </location>
</feature>
<dbReference type="Proteomes" id="UP000320095">
    <property type="component" value="Unassembled WGS sequence"/>
</dbReference>
<dbReference type="OrthoDB" id="244933at2"/>
<name>A0A502EGI3_9MYCO</name>
<keyword evidence="3" id="KW-1185">Reference proteome</keyword>
<dbReference type="EMBL" id="RCZG01000001">
    <property type="protein sequence ID" value="TPG36835.1"/>
    <property type="molecule type" value="Genomic_DNA"/>
</dbReference>
<evidence type="ECO:0000313" key="2">
    <source>
        <dbReference type="EMBL" id="TPG36835.1"/>
    </source>
</evidence>
<comment type="caution">
    <text evidence="2">The sequence shown here is derived from an EMBL/GenBank/DDBJ whole genome shotgun (WGS) entry which is preliminary data.</text>
</comment>
<feature type="transmembrane region" description="Helical" evidence="1">
    <location>
        <begin position="184"/>
        <end position="205"/>
    </location>
</feature>
<feature type="transmembrane region" description="Helical" evidence="1">
    <location>
        <begin position="158"/>
        <end position="178"/>
    </location>
</feature>
<keyword evidence="1" id="KW-1133">Transmembrane helix</keyword>
<feature type="transmembrane region" description="Helical" evidence="1">
    <location>
        <begin position="20"/>
        <end position="39"/>
    </location>
</feature>
<evidence type="ECO:0008006" key="4">
    <source>
        <dbReference type="Google" id="ProtNLM"/>
    </source>
</evidence>
<proteinExistence type="predicted"/>
<keyword evidence="1" id="KW-0472">Membrane</keyword>
<accession>A0A502EGI3</accession>
<protein>
    <recommendedName>
        <fullName evidence="4">YrhK domain-containing protein</fullName>
    </recommendedName>
</protein>
<dbReference type="PROSITE" id="PS51257">
    <property type="entry name" value="PROKAR_LIPOPROTEIN"/>
    <property type="match status" value="1"/>
</dbReference>
<dbReference type="AlphaFoldDB" id="A0A502EGI3"/>
<gene>
    <name evidence="2" type="ORF">EAH80_02675</name>
</gene>
<feature type="transmembrane region" description="Helical" evidence="1">
    <location>
        <begin position="125"/>
        <end position="146"/>
    </location>
</feature>
<reference evidence="2 3" key="1">
    <citation type="journal article" date="2019" name="Environ. Microbiol.">
        <title>Species interactions and distinct microbial communities in high Arctic permafrost affected cryosols are associated with the CH4 and CO2 gas fluxes.</title>
        <authorList>
            <person name="Altshuler I."/>
            <person name="Hamel J."/>
            <person name="Turney S."/>
            <person name="Magnuson E."/>
            <person name="Levesque R."/>
            <person name="Greer C."/>
            <person name="Whyte L.G."/>
        </authorList>
    </citation>
    <scope>NUCLEOTIDE SEQUENCE [LARGE SCALE GENOMIC DNA]</scope>
    <source>
        <strain evidence="2 3">S5.20</strain>
    </source>
</reference>
<feature type="transmembrane region" description="Helical" evidence="1">
    <location>
        <begin position="84"/>
        <end position="105"/>
    </location>
</feature>